<feature type="domain" description="Mut7-C RNAse" evidence="1">
    <location>
        <begin position="100"/>
        <end position="241"/>
    </location>
</feature>
<dbReference type="EMBL" id="FOLY01000005">
    <property type="protein sequence ID" value="SFC74915.1"/>
    <property type="molecule type" value="Genomic_DNA"/>
</dbReference>
<keyword evidence="4" id="KW-1185">Reference proteome</keyword>
<dbReference type="PANTHER" id="PTHR39081:SF1">
    <property type="entry name" value="MUT7-C RNASE DOMAIN-CONTAINING PROTEIN"/>
    <property type="match status" value="1"/>
</dbReference>
<dbReference type="InterPro" id="IPR027798">
    <property type="entry name" value="Ub_Mut7C"/>
</dbReference>
<evidence type="ECO:0000313" key="3">
    <source>
        <dbReference type="EMBL" id="SFC74915.1"/>
    </source>
</evidence>
<evidence type="ECO:0000259" key="1">
    <source>
        <dbReference type="Pfam" id="PF01927"/>
    </source>
</evidence>
<dbReference type="InterPro" id="IPR002782">
    <property type="entry name" value="Mut7-C_RNAse_dom"/>
</dbReference>
<dbReference type="STRING" id="402385.SAMN05421848_2613"/>
<evidence type="ECO:0008006" key="5">
    <source>
        <dbReference type="Google" id="ProtNLM"/>
    </source>
</evidence>
<dbReference type="Pfam" id="PF14451">
    <property type="entry name" value="Ub-Mut7C"/>
    <property type="match status" value="1"/>
</dbReference>
<dbReference type="PANTHER" id="PTHR39081">
    <property type="entry name" value="MUT7-C DOMAIN-CONTAINING PROTEIN"/>
    <property type="match status" value="1"/>
</dbReference>
<sequence length="261" mass="30085">MGVQVLFHGCLDDFLPPSGRGQPVTPHTRRRTSLKDLVESLGVPHPEIAALTLNDRPAAFETLIEPLEDEHWLVRAWPARSSGHRLSGHALQPPRSRPARLVLDVHLGRLARYLRLLGFDVCWRNDFSDEELTDISAAQRRILLTRDRRLLYRRRIVHGYFVRDTDPIRQVEEVCRRFELHGEIAAFKRCVRCNAPLAKVSKASVAGRLEAHTLTWYDEFHRCSGCRHIYWKGSHFTRLSAWIETLKQQAARDTAPPDDHD</sequence>
<name>A0A1I1LPK0_9GAMM</name>
<gene>
    <name evidence="3" type="ORF">SAMN05421848_2613</name>
</gene>
<reference evidence="4" key="1">
    <citation type="submission" date="2016-10" db="EMBL/GenBank/DDBJ databases">
        <authorList>
            <person name="Varghese N."/>
            <person name="Submissions S."/>
        </authorList>
    </citation>
    <scope>NUCLEOTIDE SEQUENCE [LARGE SCALE GENOMIC DNA]</scope>
    <source>
        <strain evidence="4">DSM 23439</strain>
    </source>
</reference>
<dbReference type="AlphaFoldDB" id="A0A1I1LPK0"/>
<dbReference type="Proteomes" id="UP000199046">
    <property type="component" value="Unassembled WGS sequence"/>
</dbReference>
<dbReference type="Pfam" id="PF01927">
    <property type="entry name" value="Mut7-C"/>
    <property type="match status" value="1"/>
</dbReference>
<organism evidence="3 4">
    <name type="scientific">Kushneria avicenniae</name>
    <dbReference type="NCBI Taxonomy" id="402385"/>
    <lineage>
        <taxon>Bacteria</taxon>
        <taxon>Pseudomonadati</taxon>
        <taxon>Pseudomonadota</taxon>
        <taxon>Gammaproteobacteria</taxon>
        <taxon>Oceanospirillales</taxon>
        <taxon>Halomonadaceae</taxon>
        <taxon>Kushneria</taxon>
    </lineage>
</organism>
<evidence type="ECO:0000259" key="2">
    <source>
        <dbReference type="Pfam" id="PF14451"/>
    </source>
</evidence>
<feature type="domain" description="Ubiquitin Mut7-C" evidence="2">
    <location>
        <begin position="3"/>
        <end position="65"/>
    </location>
</feature>
<protein>
    <recommendedName>
        <fullName evidence="5">Twitching motility protein PilT</fullName>
    </recommendedName>
</protein>
<accession>A0A1I1LPK0</accession>
<evidence type="ECO:0000313" key="4">
    <source>
        <dbReference type="Proteomes" id="UP000199046"/>
    </source>
</evidence>
<proteinExistence type="predicted"/>